<reference evidence="1 2" key="1">
    <citation type="submission" date="2018-07" db="EMBL/GenBank/DDBJ databases">
        <title>Genome sequencing of Runella.</title>
        <authorList>
            <person name="Baek M.-G."/>
            <person name="Yi H."/>
        </authorList>
    </citation>
    <scope>NUCLEOTIDE SEQUENCE [LARGE SCALE GENOMIC DNA]</scope>
    <source>
        <strain evidence="1 2">HYN0085</strain>
    </source>
</reference>
<accession>A0A344TSR2</accession>
<dbReference type="InterPro" id="IPR000801">
    <property type="entry name" value="Esterase-like"/>
</dbReference>
<dbReference type="SUPFAM" id="SSF53474">
    <property type="entry name" value="alpha/beta-Hydrolases"/>
    <property type="match status" value="1"/>
</dbReference>
<gene>
    <name evidence="1" type="ORF">DR864_22510</name>
</gene>
<sequence length="243" mass="28004">MYRELDGWHSPALNKHMEIATYGHYGFALLMIPTAASDYLEYERCRLIDSIGKSINEGKVKVFSVNSINTESWMNPHMNGRDKGIRHQQFNEYIYNEVIPYIKSKVGPHTPIIAAGASFGALHSANLYFRRPDLLNGVIAMSGCYDLTAYTKGHYDDNVYFNSPVHYLRNLKDEAYLSKYRSEGHIHIITGSGSYEDPDSSRYLSDILHSKGINHELDVWGQDIPHDWPSWQKMLPYYLETRF</sequence>
<evidence type="ECO:0000313" key="1">
    <source>
        <dbReference type="EMBL" id="AXE21683.1"/>
    </source>
</evidence>
<evidence type="ECO:0000313" key="2">
    <source>
        <dbReference type="Proteomes" id="UP000251993"/>
    </source>
</evidence>
<dbReference type="KEGG" id="run:DR864_22510"/>
<dbReference type="EMBL" id="CP030850">
    <property type="protein sequence ID" value="AXE21683.1"/>
    <property type="molecule type" value="Genomic_DNA"/>
</dbReference>
<proteinExistence type="predicted"/>
<organism evidence="1 2">
    <name type="scientific">Runella rosea</name>
    <dbReference type="NCBI Taxonomy" id="2259595"/>
    <lineage>
        <taxon>Bacteria</taxon>
        <taxon>Pseudomonadati</taxon>
        <taxon>Bacteroidota</taxon>
        <taxon>Cytophagia</taxon>
        <taxon>Cytophagales</taxon>
        <taxon>Spirosomataceae</taxon>
        <taxon>Runella</taxon>
    </lineage>
</organism>
<dbReference type="InterPro" id="IPR029058">
    <property type="entry name" value="AB_hydrolase_fold"/>
</dbReference>
<name>A0A344TSR2_9BACT</name>
<dbReference type="Proteomes" id="UP000251993">
    <property type="component" value="Chromosome"/>
</dbReference>
<keyword evidence="2" id="KW-1185">Reference proteome</keyword>
<protein>
    <submittedName>
        <fullName evidence="1">Esterase</fullName>
    </submittedName>
</protein>
<dbReference type="OrthoDB" id="9775130at2"/>
<dbReference type="Pfam" id="PF00756">
    <property type="entry name" value="Esterase"/>
    <property type="match status" value="1"/>
</dbReference>
<dbReference type="AlphaFoldDB" id="A0A344TSR2"/>
<dbReference type="RefSeq" id="WP_114070424.1">
    <property type="nucleotide sequence ID" value="NZ_CP030850.1"/>
</dbReference>
<dbReference type="Gene3D" id="3.40.50.1820">
    <property type="entry name" value="alpha/beta hydrolase"/>
    <property type="match status" value="1"/>
</dbReference>